<dbReference type="OrthoDB" id="14839at2759"/>
<evidence type="ECO:0000313" key="1">
    <source>
        <dbReference type="EMBL" id="CAH1779025.1"/>
    </source>
</evidence>
<dbReference type="PROSITE" id="PS50015">
    <property type="entry name" value="SAP_B"/>
    <property type="match status" value="1"/>
</dbReference>
<dbReference type="InterPro" id="IPR048593">
    <property type="entry name" value="AOAH_Saposin_N"/>
</dbReference>
<name>A0A8J1XSB1_OWEFU</name>
<sequence length="579" mass="64857">MAEGFLKVTKHLFVLSVFMVISTYSPIYAKGVNGGIQCATCTVVVTLTEQLAQVHNDSVAQALARLCSYMPQGQLQYACKIIIETLGPVVIDMLEKHETPDVICHALHLCTVDEGQPQCHLFPVPKDVSIQDRAMKYSNYGTSGLAWKHRRKEPFSVCKLPGIKILCDWIERIFDDHNPALDIDGDNFSTFQTLRGSSWRGKDCNDEQENIHPGAKPELGDVFHDTNCNGIYGVDGNTGLPYEDLYCKDSQPIGVAAIGDSVTAHFHIPPEWLEAEKLNVEMLRYLPFWLENELDWPHLSGTTGFMNDTTGRIEGSTDSIYLQMRKRNRCNHRDYQNLGVNGGRSGSTLNNENALARDKLKDNPLLVFYALVGNDVCNGHSDTLAHMTSPEEMRKNFLKTLKFLDAKVPNGSHLIVIGLADGSLLYDNLKNRVHPLGKLWGNVKYPQFYDWFNCLQVTPCAGWMNSNATIRNGTTKRARELSQVLKSVVAETKGKLRNFDASYLDCPIGPVLDAWKAQGGEGWQLIEPVDGFHINQIAHKLTAEYTWNYLEKNLPHFIGNINPHNAEIIKKFGEQGGHL</sequence>
<dbReference type="GO" id="GO:0050528">
    <property type="term" value="F:acyloxyacyl hydrolase activity"/>
    <property type="evidence" value="ECO:0007669"/>
    <property type="project" value="InterPro"/>
</dbReference>
<dbReference type="SUPFAM" id="SSF52266">
    <property type="entry name" value="SGNH hydrolase"/>
    <property type="match status" value="1"/>
</dbReference>
<reference evidence="1" key="1">
    <citation type="submission" date="2022-03" db="EMBL/GenBank/DDBJ databases">
        <authorList>
            <person name="Martin C."/>
        </authorList>
    </citation>
    <scope>NUCLEOTIDE SEQUENCE</scope>
</reference>
<dbReference type="SUPFAM" id="SSF47862">
    <property type="entry name" value="Saposin"/>
    <property type="match status" value="1"/>
</dbReference>
<dbReference type="GO" id="GO:0005509">
    <property type="term" value="F:calcium ion binding"/>
    <property type="evidence" value="ECO:0007669"/>
    <property type="project" value="TreeGrafter"/>
</dbReference>
<dbReference type="Gene3D" id="1.10.225.10">
    <property type="entry name" value="Saposin-like"/>
    <property type="match status" value="1"/>
</dbReference>
<keyword evidence="2" id="KW-1185">Reference proteome</keyword>
<organism evidence="1 2">
    <name type="scientific">Owenia fusiformis</name>
    <name type="common">Polychaete worm</name>
    <dbReference type="NCBI Taxonomy" id="6347"/>
    <lineage>
        <taxon>Eukaryota</taxon>
        <taxon>Metazoa</taxon>
        <taxon>Spiralia</taxon>
        <taxon>Lophotrochozoa</taxon>
        <taxon>Annelida</taxon>
        <taxon>Polychaeta</taxon>
        <taxon>Sedentaria</taxon>
        <taxon>Canalipalpata</taxon>
        <taxon>Sabellida</taxon>
        <taxon>Oweniida</taxon>
        <taxon>Oweniidae</taxon>
        <taxon>Owenia</taxon>
    </lineage>
</organism>
<dbReference type="InterPro" id="IPR011001">
    <property type="entry name" value="Saposin-like"/>
</dbReference>
<dbReference type="InterPro" id="IPR008139">
    <property type="entry name" value="SaposinB_dom"/>
</dbReference>
<dbReference type="PANTHER" id="PTHR15010:SF0">
    <property type="entry name" value="ACYLOXYACYL HYDROLASE"/>
    <property type="match status" value="1"/>
</dbReference>
<dbReference type="InterPro" id="IPR039676">
    <property type="entry name" value="AOAH"/>
</dbReference>
<dbReference type="InterPro" id="IPR001087">
    <property type="entry name" value="GDSL"/>
</dbReference>
<protein>
    <submittedName>
        <fullName evidence="1">Uncharacterized protein</fullName>
    </submittedName>
</protein>
<dbReference type="Pfam" id="PF20825">
    <property type="entry name" value="Saposin"/>
    <property type="match status" value="1"/>
</dbReference>
<dbReference type="SMART" id="SM00741">
    <property type="entry name" value="SapB"/>
    <property type="match status" value="1"/>
</dbReference>
<evidence type="ECO:0000313" key="2">
    <source>
        <dbReference type="Proteomes" id="UP000749559"/>
    </source>
</evidence>
<dbReference type="Pfam" id="PF00657">
    <property type="entry name" value="Lipase_GDSL"/>
    <property type="match status" value="1"/>
</dbReference>
<dbReference type="Proteomes" id="UP000749559">
    <property type="component" value="Unassembled WGS sequence"/>
</dbReference>
<dbReference type="InterPro" id="IPR036514">
    <property type="entry name" value="SGNH_hydro_sf"/>
</dbReference>
<accession>A0A8J1XSB1</accession>
<gene>
    <name evidence="1" type="ORF">OFUS_LOCUS5875</name>
</gene>
<dbReference type="GO" id="GO:0009104">
    <property type="term" value="P:lipopolysaccharide catabolic process"/>
    <property type="evidence" value="ECO:0007669"/>
    <property type="project" value="TreeGrafter"/>
</dbReference>
<dbReference type="EMBL" id="CAIIXF020000003">
    <property type="protein sequence ID" value="CAH1779025.1"/>
    <property type="molecule type" value="Genomic_DNA"/>
</dbReference>
<dbReference type="Gene3D" id="3.40.50.1110">
    <property type="entry name" value="SGNH hydrolase"/>
    <property type="match status" value="1"/>
</dbReference>
<dbReference type="PANTHER" id="PTHR15010">
    <property type="entry name" value="ACYLOXYACYL HYDROLASE"/>
    <property type="match status" value="1"/>
</dbReference>
<dbReference type="AlphaFoldDB" id="A0A8J1XSB1"/>
<comment type="caution">
    <text evidence="1">The sequence shown here is derived from an EMBL/GenBank/DDBJ whole genome shotgun (WGS) entry which is preliminary data.</text>
</comment>
<proteinExistence type="predicted"/>